<dbReference type="EMBL" id="JRJU01000001">
    <property type="protein sequence ID" value="KHF41807.1"/>
    <property type="molecule type" value="Genomic_DNA"/>
</dbReference>
<dbReference type="eggNOG" id="ENOG5030DKN">
    <property type="taxonomic scope" value="Bacteria"/>
</dbReference>
<name>A0A0B0ILS2_9BACI</name>
<organism evidence="2 3">
    <name type="scientific">Halalkalibacter okhensis</name>
    <dbReference type="NCBI Taxonomy" id="333138"/>
    <lineage>
        <taxon>Bacteria</taxon>
        <taxon>Bacillati</taxon>
        <taxon>Bacillota</taxon>
        <taxon>Bacilli</taxon>
        <taxon>Bacillales</taxon>
        <taxon>Bacillaceae</taxon>
        <taxon>Halalkalibacter</taxon>
    </lineage>
</organism>
<dbReference type="Proteomes" id="UP000030832">
    <property type="component" value="Unassembled WGS sequence"/>
</dbReference>
<dbReference type="STRING" id="333138.LQ50_00465"/>
<dbReference type="RefSeq" id="WP_034624918.1">
    <property type="nucleotide sequence ID" value="NZ_JRJU01000001.1"/>
</dbReference>
<keyword evidence="3" id="KW-1185">Reference proteome</keyword>
<proteinExistence type="predicted"/>
<feature type="region of interest" description="Disordered" evidence="1">
    <location>
        <begin position="54"/>
        <end position="79"/>
    </location>
</feature>
<comment type="caution">
    <text evidence="2">The sequence shown here is derived from an EMBL/GenBank/DDBJ whole genome shotgun (WGS) entry which is preliminary data.</text>
</comment>
<dbReference type="AlphaFoldDB" id="A0A0B0ILS2"/>
<accession>A0A0B0ILS2</accession>
<gene>
    <name evidence="2" type="ORF">LQ50_00465</name>
</gene>
<sequence>MSNYQQELMDIMVKKVLSKHNVKPVSELSNEEKEKVKKVVGEIQSEVEKFLENQNKSISEEDFKENNPPQNVQEKEPVQANPVIEESLKKMMKSNNDLSNVKTFFNKFS</sequence>
<evidence type="ECO:0000313" key="2">
    <source>
        <dbReference type="EMBL" id="KHF41807.1"/>
    </source>
</evidence>
<reference evidence="2 3" key="1">
    <citation type="submission" date="2014-09" db="EMBL/GenBank/DDBJ databases">
        <title>Genome sequencing and annotation of Bacillus Okhensis strain Kh10-101T.</title>
        <authorList>
            <person name="Prakash J.S."/>
        </authorList>
    </citation>
    <scope>NUCLEOTIDE SEQUENCE [LARGE SCALE GENOMIC DNA]</scope>
    <source>
        <strain evidence="3">Kh10-101T</strain>
    </source>
</reference>
<evidence type="ECO:0000256" key="1">
    <source>
        <dbReference type="SAM" id="MobiDB-lite"/>
    </source>
</evidence>
<dbReference type="OrthoDB" id="2943407at2"/>
<evidence type="ECO:0000313" key="3">
    <source>
        <dbReference type="Proteomes" id="UP000030832"/>
    </source>
</evidence>
<protein>
    <submittedName>
        <fullName evidence="2">Uncharacterized protein</fullName>
    </submittedName>
</protein>